<evidence type="ECO:0000256" key="6">
    <source>
        <dbReference type="ARBA" id="ARBA00022723"/>
    </source>
</evidence>
<feature type="domain" description="FAD/NAD(P)-binding" evidence="11">
    <location>
        <begin position="381"/>
        <end position="488"/>
    </location>
</feature>
<keyword evidence="4" id="KW-0285">Flavoprotein</keyword>
<evidence type="ECO:0000256" key="3">
    <source>
        <dbReference type="ARBA" id="ARBA00011048"/>
    </source>
</evidence>
<dbReference type="SUPFAM" id="SSF51395">
    <property type="entry name" value="FMN-linked oxidoreductases"/>
    <property type="match status" value="1"/>
</dbReference>
<evidence type="ECO:0000256" key="5">
    <source>
        <dbReference type="ARBA" id="ARBA00022643"/>
    </source>
</evidence>
<dbReference type="PANTHER" id="PTHR42917:SF2">
    <property type="entry name" value="2,4-DIENOYL-COA REDUCTASE [(2E)-ENOYL-COA-PRODUCING]"/>
    <property type="match status" value="1"/>
</dbReference>
<keyword evidence="8" id="KW-0408">Iron</keyword>
<gene>
    <name evidence="13" type="ORF">GTOL_12673</name>
</gene>
<dbReference type="CDD" id="cd02803">
    <property type="entry name" value="OYE_like_FMN_family"/>
    <property type="match status" value="1"/>
</dbReference>
<dbReference type="PRINTS" id="PR00419">
    <property type="entry name" value="ADXRDTASE"/>
</dbReference>
<feature type="domain" description="TMADH/DMDH/HD second alpha/beta" evidence="12">
    <location>
        <begin position="511"/>
        <end position="609"/>
    </location>
</feature>
<protein>
    <submittedName>
        <fullName evidence="13">NADH oxidase</fullName>
        <ecNumber evidence="13">1.-.-.-</ecNumber>
    </submittedName>
</protein>
<dbReference type="Proteomes" id="UP000742786">
    <property type="component" value="Unassembled WGS sequence"/>
</dbReference>
<evidence type="ECO:0000259" key="10">
    <source>
        <dbReference type="Pfam" id="PF00724"/>
    </source>
</evidence>
<dbReference type="SUPFAM" id="SSF51971">
    <property type="entry name" value="Nucleotide-binding domain"/>
    <property type="match status" value="1"/>
</dbReference>
<dbReference type="EC" id="1.-.-.-" evidence="13"/>
<accession>A0A916J7V3</accession>
<evidence type="ECO:0000256" key="4">
    <source>
        <dbReference type="ARBA" id="ARBA00022630"/>
    </source>
</evidence>
<dbReference type="PANTHER" id="PTHR42917">
    <property type="entry name" value="2,4-DIENOYL-COA REDUCTASE"/>
    <property type="match status" value="1"/>
</dbReference>
<dbReference type="InterPro" id="IPR051793">
    <property type="entry name" value="NADH:flavin_oxidoreductase"/>
</dbReference>
<dbReference type="Gene3D" id="3.40.50.720">
    <property type="entry name" value="NAD(P)-binding Rossmann-like Domain"/>
    <property type="match status" value="1"/>
</dbReference>
<dbReference type="GO" id="GO:0016491">
    <property type="term" value="F:oxidoreductase activity"/>
    <property type="evidence" value="ECO:0007669"/>
    <property type="project" value="UniProtKB-KW"/>
</dbReference>
<comment type="cofactor">
    <cofactor evidence="1">
        <name>FMN</name>
        <dbReference type="ChEBI" id="CHEBI:58210"/>
    </cofactor>
</comment>
<dbReference type="GO" id="GO:0051536">
    <property type="term" value="F:iron-sulfur cluster binding"/>
    <property type="evidence" value="ECO:0007669"/>
    <property type="project" value="UniProtKB-KW"/>
</dbReference>
<keyword evidence="7 13" id="KW-0560">Oxidoreductase</keyword>
<sequence length="670" mass="73517">MANYEYLFKPLPVGHKVFKNRIIFGPHVTNFWPNQLPDERTTAYYEERAAAGVGAIIIGASPVDQTGNHAPFMTCKMWSDECIPGLHDIAVAVQRHGAKLLIQLTHTGVHRTPGDDPYPLIAPSQVPAEEEPFHIPREATVEDLHAIADKFADAAERAQRAGLDGIEFHGGHGYLLWAFVTPTMNKRTDQYGGSLENRVRFYLEVIDKVRRRVGKDFIVGCRISSSDMVPGAVEIEEGAEIARMLEATGQVDYIHCSLGLYRSVHFTVASHYSGLEPGFEAPLTATIKAAVKNIPVFVVGRINDPILADKLISDGTADACVLIRELIAEPEFALKAQQGHIDDIRPCAYWNQGCIGRIWVGQRLQCMMNHASGHETEFGKDHIHPAAKPKHILVVGGGPAGLEFARIAAKRGHRITIYERGSELGGQINMFARLPGRAEVRNWLDWLVRQVQKAGVDIHLNSEVDATNIQALISGSSVDEIVVASGAHAAADGRSGVTTEPIPGYDQPHVLTYEHVLAGELPKTLGSRVLIVDELADRIAPGIAEMLADKSRTIEILTRWPSVGHDSLGPMMELPWIYEKLDSLGIKKTSDSWVKSIDKGAVSAFNIYSGRAWQIEVDTVILVTTKYSNTAIERLIRERTKLSVHVIGDVVAPRLVGDAISDATRLAHTL</sequence>
<organism evidence="13 14">
    <name type="scientific">Georgfuchsia toluolica</name>
    <dbReference type="NCBI Taxonomy" id="424218"/>
    <lineage>
        <taxon>Bacteria</taxon>
        <taxon>Pseudomonadati</taxon>
        <taxon>Pseudomonadota</taxon>
        <taxon>Betaproteobacteria</taxon>
        <taxon>Nitrosomonadales</taxon>
        <taxon>Sterolibacteriaceae</taxon>
        <taxon>Georgfuchsia</taxon>
    </lineage>
</organism>
<dbReference type="Gene3D" id="3.20.20.70">
    <property type="entry name" value="Aldolase class I"/>
    <property type="match status" value="1"/>
</dbReference>
<evidence type="ECO:0000259" key="11">
    <source>
        <dbReference type="Pfam" id="PF07992"/>
    </source>
</evidence>
<dbReference type="Gene3D" id="3.50.50.60">
    <property type="entry name" value="FAD/NAD(P)-binding domain"/>
    <property type="match status" value="1"/>
</dbReference>
<keyword evidence="9" id="KW-0411">Iron-sulfur</keyword>
<dbReference type="AlphaFoldDB" id="A0A916J7V3"/>
<feature type="domain" description="NADH:flavin oxidoreductase/NADH oxidase N-terminal" evidence="10">
    <location>
        <begin position="7"/>
        <end position="340"/>
    </location>
</feature>
<reference evidence="13" key="1">
    <citation type="submission" date="2021-04" db="EMBL/GenBank/DDBJ databases">
        <authorList>
            <person name="Hornung B."/>
        </authorList>
    </citation>
    <scope>NUCLEOTIDE SEQUENCE</scope>
    <source>
        <strain evidence="13">G5G6</strain>
    </source>
</reference>
<dbReference type="Pfam" id="PF07992">
    <property type="entry name" value="Pyr_redox_2"/>
    <property type="match status" value="1"/>
</dbReference>
<evidence type="ECO:0000256" key="1">
    <source>
        <dbReference type="ARBA" id="ARBA00001917"/>
    </source>
</evidence>
<dbReference type="InterPro" id="IPR036188">
    <property type="entry name" value="FAD/NAD-bd_sf"/>
</dbReference>
<dbReference type="InterPro" id="IPR001155">
    <property type="entry name" value="OxRdtase_FMN_N"/>
</dbReference>
<evidence type="ECO:0000256" key="8">
    <source>
        <dbReference type="ARBA" id="ARBA00023004"/>
    </source>
</evidence>
<evidence type="ECO:0000256" key="9">
    <source>
        <dbReference type="ARBA" id="ARBA00023014"/>
    </source>
</evidence>
<dbReference type="GO" id="GO:0010181">
    <property type="term" value="F:FMN binding"/>
    <property type="evidence" value="ECO:0007669"/>
    <property type="project" value="InterPro"/>
</dbReference>
<dbReference type="InterPro" id="IPR023753">
    <property type="entry name" value="FAD/NAD-binding_dom"/>
</dbReference>
<evidence type="ECO:0000313" key="13">
    <source>
        <dbReference type="EMBL" id="CAG4884790.1"/>
    </source>
</evidence>
<dbReference type="Pfam" id="PF22620">
    <property type="entry name" value="OYE-like_second_a-b"/>
    <property type="match status" value="1"/>
</dbReference>
<proteinExistence type="inferred from homology"/>
<dbReference type="InterPro" id="IPR054428">
    <property type="entry name" value="TMADH/DMDH/HD_second_a-b"/>
</dbReference>
<dbReference type="EMBL" id="CAJQUM010000001">
    <property type="protein sequence ID" value="CAG4884790.1"/>
    <property type="molecule type" value="Genomic_DNA"/>
</dbReference>
<evidence type="ECO:0000256" key="2">
    <source>
        <dbReference type="ARBA" id="ARBA00001966"/>
    </source>
</evidence>
<keyword evidence="5" id="KW-0288">FMN</keyword>
<dbReference type="GO" id="GO:0046872">
    <property type="term" value="F:metal ion binding"/>
    <property type="evidence" value="ECO:0007669"/>
    <property type="project" value="UniProtKB-KW"/>
</dbReference>
<evidence type="ECO:0000259" key="12">
    <source>
        <dbReference type="Pfam" id="PF22620"/>
    </source>
</evidence>
<comment type="cofactor">
    <cofactor evidence="2">
        <name>[4Fe-4S] cluster</name>
        <dbReference type="ChEBI" id="CHEBI:49883"/>
    </cofactor>
</comment>
<dbReference type="Pfam" id="PF00724">
    <property type="entry name" value="Oxidored_FMN"/>
    <property type="match status" value="1"/>
</dbReference>
<dbReference type="InterPro" id="IPR013785">
    <property type="entry name" value="Aldolase_TIM"/>
</dbReference>
<dbReference type="SUPFAM" id="SSF51905">
    <property type="entry name" value="FAD/NAD(P)-binding domain"/>
    <property type="match status" value="1"/>
</dbReference>
<name>A0A916J7V3_9PROT</name>
<evidence type="ECO:0000256" key="7">
    <source>
        <dbReference type="ARBA" id="ARBA00023002"/>
    </source>
</evidence>
<comment type="caution">
    <text evidence="13">The sequence shown here is derived from an EMBL/GenBank/DDBJ whole genome shotgun (WGS) entry which is preliminary data.</text>
</comment>
<keyword evidence="6" id="KW-0479">Metal-binding</keyword>
<evidence type="ECO:0000313" key="14">
    <source>
        <dbReference type="Proteomes" id="UP000742786"/>
    </source>
</evidence>
<keyword evidence="14" id="KW-1185">Reference proteome</keyword>
<comment type="similarity">
    <text evidence="3">In the N-terminal section; belongs to the NADH:flavin oxidoreductase/NADH oxidase family.</text>
</comment>